<protein>
    <submittedName>
        <fullName evidence="1">Type I-E CRISPR-associated protein Cse1/CasA</fullName>
    </submittedName>
</protein>
<gene>
    <name evidence="1" type="ORF">KHX13_09850</name>
</gene>
<dbReference type="Pfam" id="PF09481">
    <property type="entry name" value="CRISPR_Cse1"/>
    <property type="match status" value="1"/>
</dbReference>
<dbReference type="AlphaFoldDB" id="A0A943EIE3"/>
<dbReference type="Proteomes" id="UP000754226">
    <property type="component" value="Unassembled WGS sequence"/>
</dbReference>
<reference evidence="1" key="1">
    <citation type="submission" date="2021-02" db="EMBL/GenBank/DDBJ databases">
        <title>Infant gut strain persistence is associated with maternal origin, phylogeny, and functional potential including surface adhesion and iron acquisition.</title>
        <authorList>
            <person name="Lou Y.C."/>
        </authorList>
    </citation>
    <scope>NUCLEOTIDE SEQUENCE</scope>
    <source>
        <strain evidence="1">L3_106_000M1_dasL3_106_000M1_concoct_15</strain>
    </source>
</reference>
<organism evidence="1 2">
    <name type="scientific">Acidaminococcus intestini</name>
    <dbReference type="NCBI Taxonomy" id="187327"/>
    <lineage>
        <taxon>Bacteria</taxon>
        <taxon>Bacillati</taxon>
        <taxon>Bacillota</taxon>
        <taxon>Negativicutes</taxon>
        <taxon>Acidaminococcales</taxon>
        <taxon>Acidaminococcaceae</taxon>
        <taxon>Acidaminococcus</taxon>
    </lineage>
</organism>
<proteinExistence type="predicted"/>
<comment type="caution">
    <text evidence="1">The sequence shown here is derived from an EMBL/GenBank/DDBJ whole genome shotgun (WGS) entry which is preliminary data.</text>
</comment>
<dbReference type="EMBL" id="JAGZCZ010000015">
    <property type="protein sequence ID" value="MBS5520591.1"/>
    <property type="molecule type" value="Genomic_DNA"/>
</dbReference>
<sequence>MKEREFNLIEAPWIRVMKEDLQVDTLSLRDTLFRCQEYMDLGGENQPQNFAMLRFLGLVQMA</sequence>
<dbReference type="InterPro" id="IPR013381">
    <property type="entry name" value="CRISPR-assoc_prot_Cse1"/>
</dbReference>
<name>A0A943EIE3_9FIRM</name>
<evidence type="ECO:0000313" key="1">
    <source>
        <dbReference type="EMBL" id="MBS5520591.1"/>
    </source>
</evidence>
<evidence type="ECO:0000313" key="2">
    <source>
        <dbReference type="Proteomes" id="UP000754226"/>
    </source>
</evidence>
<accession>A0A943EIE3</accession>